<dbReference type="WBParaSite" id="ASIM_0000925301-mRNA-1">
    <property type="protein sequence ID" value="ASIM_0000925301-mRNA-1"/>
    <property type="gene ID" value="ASIM_0000925301"/>
</dbReference>
<gene>
    <name evidence="2" type="ORF">ASIM_LOCUS8992</name>
</gene>
<evidence type="ECO:0000313" key="3">
    <source>
        <dbReference type="Proteomes" id="UP000267096"/>
    </source>
</evidence>
<keyword evidence="3" id="KW-1185">Reference proteome</keyword>
<evidence type="ECO:0000313" key="2">
    <source>
        <dbReference type="EMBL" id="VDK35830.1"/>
    </source>
</evidence>
<dbReference type="EMBL" id="UYRR01025968">
    <property type="protein sequence ID" value="VDK35830.1"/>
    <property type="molecule type" value="Genomic_DNA"/>
</dbReference>
<protein>
    <submittedName>
        <fullName evidence="2 4">Uncharacterized protein</fullName>
    </submittedName>
</protein>
<proteinExistence type="predicted"/>
<dbReference type="Proteomes" id="UP000267096">
    <property type="component" value="Unassembled WGS sequence"/>
</dbReference>
<feature type="compositionally biased region" description="Basic and acidic residues" evidence="1">
    <location>
        <begin position="1"/>
        <end position="10"/>
    </location>
</feature>
<feature type="compositionally biased region" description="Gly residues" evidence="1">
    <location>
        <begin position="39"/>
        <end position="50"/>
    </location>
</feature>
<name>A0A0M3JNL2_ANISI</name>
<reference evidence="4" key="1">
    <citation type="submission" date="2017-02" db="UniProtKB">
        <authorList>
            <consortium name="WormBaseParasite"/>
        </authorList>
    </citation>
    <scope>IDENTIFICATION</scope>
</reference>
<feature type="region of interest" description="Disordered" evidence="1">
    <location>
        <begin position="1"/>
        <end position="90"/>
    </location>
</feature>
<feature type="compositionally biased region" description="Polar residues" evidence="1">
    <location>
        <begin position="15"/>
        <end position="24"/>
    </location>
</feature>
<sequence>MEEKLSRFIEENAPLSGTLTSSSVELPPPTTSSSRPQSPGGGAIAKGGGASTQNSSLNMSTSSTVSRRSVLVPGSGQPGIDPALLRLIAD</sequence>
<dbReference type="AlphaFoldDB" id="A0A0M3JNL2"/>
<accession>A0A0M3JNL2</accession>
<evidence type="ECO:0000256" key="1">
    <source>
        <dbReference type="SAM" id="MobiDB-lite"/>
    </source>
</evidence>
<organism evidence="4">
    <name type="scientific">Anisakis simplex</name>
    <name type="common">Herring worm</name>
    <dbReference type="NCBI Taxonomy" id="6269"/>
    <lineage>
        <taxon>Eukaryota</taxon>
        <taxon>Metazoa</taxon>
        <taxon>Ecdysozoa</taxon>
        <taxon>Nematoda</taxon>
        <taxon>Chromadorea</taxon>
        <taxon>Rhabditida</taxon>
        <taxon>Spirurina</taxon>
        <taxon>Ascaridomorpha</taxon>
        <taxon>Ascaridoidea</taxon>
        <taxon>Anisakidae</taxon>
        <taxon>Anisakis</taxon>
        <taxon>Anisakis simplex complex</taxon>
    </lineage>
</organism>
<reference evidence="2 3" key="2">
    <citation type="submission" date="2018-11" db="EMBL/GenBank/DDBJ databases">
        <authorList>
            <consortium name="Pathogen Informatics"/>
        </authorList>
    </citation>
    <scope>NUCLEOTIDE SEQUENCE [LARGE SCALE GENOMIC DNA]</scope>
</reference>
<feature type="compositionally biased region" description="Low complexity" evidence="1">
    <location>
        <begin position="51"/>
        <end position="70"/>
    </location>
</feature>
<evidence type="ECO:0000313" key="4">
    <source>
        <dbReference type="WBParaSite" id="ASIM_0000925301-mRNA-1"/>
    </source>
</evidence>